<evidence type="ECO:0000313" key="1">
    <source>
        <dbReference type="EMBL" id="VFK27604.1"/>
    </source>
</evidence>
<organism evidence="1">
    <name type="scientific">Candidatus Kentrum sp. MB</name>
    <dbReference type="NCBI Taxonomy" id="2138164"/>
    <lineage>
        <taxon>Bacteria</taxon>
        <taxon>Pseudomonadati</taxon>
        <taxon>Pseudomonadota</taxon>
        <taxon>Gammaproteobacteria</taxon>
        <taxon>Candidatus Kentrum</taxon>
    </lineage>
</organism>
<evidence type="ECO:0000313" key="2">
    <source>
        <dbReference type="EMBL" id="VFK33007.1"/>
    </source>
</evidence>
<name>A0A450XEC7_9GAMM</name>
<protein>
    <submittedName>
        <fullName evidence="1">Uncharacterized protein</fullName>
    </submittedName>
</protein>
<dbReference type="EMBL" id="CAADFQ010000039">
    <property type="protein sequence ID" value="VFK33007.1"/>
    <property type="molecule type" value="Genomic_DNA"/>
</dbReference>
<sequence>MPALCFWRLTCRFLFGLLIHGDIVVRQDGRSMAPAASEPSITDRQMRYALSIINALIQTGTWRLSEVESQNLPDVICLSLSLSVVCPSTLAAYPTFK</sequence>
<dbReference type="AlphaFoldDB" id="A0A450XEC7"/>
<proteinExistence type="predicted"/>
<gene>
    <name evidence="1" type="ORF">BECKMB1821G_GA0114241_102910</name>
    <name evidence="3" type="ORF">BECKMB1821H_GA0114242_102910</name>
    <name evidence="2" type="ORF">BECKMB1821I_GA0114274_103910</name>
</gene>
<evidence type="ECO:0000313" key="3">
    <source>
        <dbReference type="EMBL" id="VFK75692.1"/>
    </source>
</evidence>
<dbReference type="EMBL" id="CAADGH010000029">
    <property type="protein sequence ID" value="VFK75692.1"/>
    <property type="molecule type" value="Genomic_DNA"/>
</dbReference>
<dbReference type="EMBL" id="CAADFO010000029">
    <property type="protein sequence ID" value="VFK27604.1"/>
    <property type="molecule type" value="Genomic_DNA"/>
</dbReference>
<reference evidence="1" key="1">
    <citation type="submission" date="2019-02" db="EMBL/GenBank/DDBJ databases">
        <authorList>
            <person name="Gruber-Vodicka R. H."/>
            <person name="Seah K. B. B."/>
        </authorList>
    </citation>
    <scope>NUCLEOTIDE SEQUENCE</scope>
    <source>
        <strain evidence="1">BECK_BZ197</strain>
        <strain evidence="3">BECK_BZ198</strain>
        <strain evidence="2">BECK_BZ199</strain>
    </source>
</reference>
<accession>A0A450XEC7</accession>